<sequence length="200" mass="22245">MKNILTKIALILSASAFLTACGFVGAKDKNSSDNTEQVSRQNDEQSDSQDDSDIDSDNGSNVKIVPNYWKNSVNQGFSDYEISNADYQGLSIICNEAAGENDEHKVMYNNNLKLDSEWVDISEGDYGLLINDNDVVYVPESTNYRLAAGDWIELTSLIEEATYIEVYKDGKSIATFTPKNLRVVEGLSDSCEPLMYKDFS</sequence>
<evidence type="ECO:0000313" key="4">
    <source>
        <dbReference type="Proteomes" id="UP000274100"/>
    </source>
</evidence>
<feature type="compositionally biased region" description="Acidic residues" evidence="1">
    <location>
        <begin position="44"/>
        <end position="56"/>
    </location>
</feature>
<evidence type="ECO:0000256" key="1">
    <source>
        <dbReference type="SAM" id="MobiDB-lite"/>
    </source>
</evidence>
<gene>
    <name evidence="3" type="ORF">NCTC10297_00229</name>
</gene>
<dbReference type="EMBL" id="LR134343">
    <property type="protein sequence ID" value="VEG12309.1"/>
    <property type="molecule type" value="Genomic_DNA"/>
</dbReference>
<dbReference type="KEGG" id="mcun:NCTC10297_00229"/>
<evidence type="ECO:0008006" key="5">
    <source>
        <dbReference type="Google" id="ProtNLM"/>
    </source>
</evidence>
<protein>
    <recommendedName>
        <fullName evidence="5">Lipoprotein</fullName>
    </recommendedName>
</protein>
<reference evidence="3 4" key="1">
    <citation type="submission" date="2018-12" db="EMBL/GenBank/DDBJ databases">
        <authorList>
            <consortium name="Pathogen Informatics"/>
        </authorList>
    </citation>
    <scope>NUCLEOTIDE SEQUENCE [LARGE SCALE GENOMIC DNA]</scope>
    <source>
        <strain evidence="3 4">NCTC10297</strain>
    </source>
</reference>
<evidence type="ECO:0000313" key="3">
    <source>
        <dbReference type="EMBL" id="VEG12309.1"/>
    </source>
</evidence>
<accession>A0A3S4RJX1</accession>
<name>A0A3S4RJX1_9GAMM</name>
<evidence type="ECO:0000256" key="2">
    <source>
        <dbReference type="SAM" id="SignalP"/>
    </source>
</evidence>
<organism evidence="3 4">
    <name type="scientific">Moraxella cuniculi</name>
    <dbReference type="NCBI Taxonomy" id="34061"/>
    <lineage>
        <taxon>Bacteria</taxon>
        <taxon>Pseudomonadati</taxon>
        <taxon>Pseudomonadota</taxon>
        <taxon>Gammaproteobacteria</taxon>
        <taxon>Moraxellales</taxon>
        <taxon>Moraxellaceae</taxon>
        <taxon>Moraxella</taxon>
    </lineage>
</organism>
<feature type="signal peptide" evidence="2">
    <location>
        <begin position="1"/>
        <end position="26"/>
    </location>
</feature>
<keyword evidence="2" id="KW-0732">Signal</keyword>
<dbReference type="PROSITE" id="PS51257">
    <property type="entry name" value="PROKAR_LIPOPROTEIN"/>
    <property type="match status" value="1"/>
</dbReference>
<proteinExistence type="predicted"/>
<dbReference type="RefSeq" id="WP_126329496.1">
    <property type="nucleotide sequence ID" value="NZ_LR134343.1"/>
</dbReference>
<feature type="region of interest" description="Disordered" evidence="1">
    <location>
        <begin position="28"/>
        <end position="61"/>
    </location>
</feature>
<feature type="chain" id="PRO_5018624101" description="Lipoprotein" evidence="2">
    <location>
        <begin position="27"/>
        <end position="200"/>
    </location>
</feature>
<dbReference type="Proteomes" id="UP000274100">
    <property type="component" value="Chromosome"/>
</dbReference>
<dbReference type="AlphaFoldDB" id="A0A3S4RJX1"/>